<dbReference type="Proteomes" id="UP000681967">
    <property type="component" value="Unassembled WGS sequence"/>
</dbReference>
<dbReference type="Proteomes" id="UP000663855">
    <property type="component" value="Unassembled WGS sequence"/>
</dbReference>
<feature type="non-terminal residue" evidence="1">
    <location>
        <position position="98"/>
    </location>
</feature>
<comment type="caution">
    <text evidence="1">The sequence shown here is derived from an EMBL/GenBank/DDBJ whole genome shotgun (WGS) entry which is preliminary data.</text>
</comment>
<evidence type="ECO:0000313" key="1">
    <source>
        <dbReference type="EMBL" id="CAF1173349.1"/>
    </source>
</evidence>
<dbReference type="AlphaFoldDB" id="A0A814UE39"/>
<evidence type="ECO:0000313" key="2">
    <source>
        <dbReference type="EMBL" id="CAF4138423.1"/>
    </source>
</evidence>
<dbReference type="EMBL" id="CAJOBH010009328">
    <property type="protein sequence ID" value="CAF4138423.1"/>
    <property type="molecule type" value="Genomic_DNA"/>
</dbReference>
<accession>A0A814UE39</accession>
<sequence length="98" mass="11389">MYLYQLDPLCFTDKASRSRCDFNYYYFLYSSVLLANIKAYLPYSTVSPSPHYQPPHAHLPNESVNESLQENNVLFLSLPPELTPLLHIPLNRVVSWIL</sequence>
<organism evidence="1 3">
    <name type="scientific">Rotaria magnacalcarata</name>
    <dbReference type="NCBI Taxonomy" id="392030"/>
    <lineage>
        <taxon>Eukaryota</taxon>
        <taxon>Metazoa</taxon>
        <taxon>Spiralia</taxon>
        <taxon>Gnathifera</taxon>
        <taxon>Rotifera</taxon>
        <taxon>Eurotatoria</taxon>
        <taxon>Bdelloidea</taxon>
        <taxon>Philodinida</taxon>
        <taxon>Philodinidae</taxon>
        <taxon>Rotaria</taxon>
    </lineage>
</organism>
<gene>
    <name evidence="2" type="ORF">BYL167_LOCUS20898</name>
    <name evidence="1" type="ORF">CJN711_LOCUS10629</name>
</gene>
<evidence type="ECO:0000313" key="3">
    <source>
        <dbReference type="Proteomes" id="UP000663855"/>
    </source>
</evidence>
<reference evidence="1" key="1">
    <citation type="submission" date="2021-02" db="EMBL/GenBank/DDBJ databases">
        <authorList>
            <person name="Nowell W R."/>
        </authorList>
    </citation>
    <scope>NUCLEOTIDE SEQUENCE</scope>
</reference>
<dbReference type="EMBL" id="CAJNOV010004355">
    <property type="protein sequence ID" value="CAF1173349.1"/>
    <property type="molecule type" value="Genomic_DNA"/>
</dbReference>
<name>A0A814UE39_9BILA</name>
<protein>
    <submittedName>
        <fullName evidence="1">Uncharacterized protein</fullName>
    </submittedName>
</protein>
<proteinExistence type="predicted"/>